<comment type="similarity">
    <text evidence="1">Belongs to the protein kinase superfamily. CMGC Ser/Thr protein kinase family. CDC2/CDKX subfamily.</text>
</comment>
<feature type="compositionally biased region" description="Basic and acidic residues" evidence="10">
    <location>
        <begin position="199"/>
        <end position="208"/>
    </location>
</feature>
<evidence type="ECO:0000313" key="12">
    <source>
        <dbReference type="EMBL" id="CAD7632117.1"/>
    </source>
</evidence>
<evidence type="ECO:0000256" key="3">
    <source>
        <dbReference type="ARBA" id="ARBA00022527"/>
    </source>
</evidence>
<dbReference type="GO" id="GO:0005524">
    <property type="term" value="F:ATP binding"/>
    <property type="evidence" value="ECO:0007669"/>
    <property type="project" value="UniProtKB-KW"/>
</dbReference>
<dbReference type="Gene3D" id="1.10.510.10">
    <property type="entry name" value="Transferase(Phosphotransferase) domain 1"/>
    <property type="match status" value="1"/>
</dbReference>
<feature type="compositionally biased region" description="Low complexity" evidence="10">
    <location>
        <begin position="147"/>
        <end position="158"/>
    </location>
</feature>
<evidence type="ECO:0000256" key="5">
    <source>
        <dbReference type="ARBA" id="ARBA00022741"/>
    </source>
</evidence>
<evidence type="ECO:0000259" key="11">
    <source>
        <dbReference type="PROSITE" id="PS50011"/>
    </source>
</evidence>
<dbReference type="PANTHER" id="PTHR24056">
    <property type="entry name" value="CELL DIVISION PROTEIN KINASE"/>
    <property type="match status" value="1"/>
</dbReference>
<dbReference type="SUPFAM" id="SSF56112">
    <property type="entry name" value="Protein kinase-like (PK-like)"/>
    <property type="match status" value="1"/>
</dbReference>
<reference evidence="12" key="1">
    <citation type="submission" date="2020-11" db="EMBL/GenBank/DDBJ databases">
        <authorList>
            <person name="Tran Van P."/>
        </authorList>
    </citation>
    <scope>NUCLEOTIDE SEQUENCE</scope>
</reference>
<dbReference type="EMBL" id="OC865025">
    <property type="protein sequence ID" value="CAD7632117.1"/>
    <property type="molecule type" value="Genomic_DNA"/>
</dbReference>
<feature type="region of interest" description="Disordered" evidence="10">
    <location>
        <begin position="252"/>
        <end position="289"/>
    </location>
</feature>
<evidence type="ECO:0000256" key="7">
    <source>
        <dbReference type="ARBA" id="ARBA00022840"/>
    </source>
</evidence>
<evidence type="ECO:0000256" key="10">
    <source>
        <dbReference type="SAM" id="MobiDB-lite"/>
    </source>
</evidence>
<protein>
    <recommendedName>
        <fullName evidence="2">cyclin-dependent kinase</fullName>
        <ecNumber evidence="2">2.7.11.22</ecNumber>
    </recommendedName>
</protein>
<evidence type="ECO:0000256" key="2">
    <source>
        <dbReference type="ARBA" id="ARBA00012425"/>
    </source>
</evidence>
<sequence>MKTSQKRSGERGGEGYRPQYESKHRKRHNSQSPNLQYVSDENHSTREEYEEEEEEDEMLDETNEEGLDIKPSQHKASTYSRHKNYSVDYNYRNTYEKSLNRSTKESPFERPKDRYRDKHRNRSRYSYNKSVKSEDFRRRRREDETEVNVNRNRNQNTDKQTLSERWMGLDDKNSSGDNWRSKRSGSGLTTSRSAKQKHNKELEPSRERLQKSLQMDRSVNKVMDSSNTLSTVSVKQTPKKLNEMLDWQEVEMSEEARVSDEHSVTHGSDVSESDDNEPPVELGDDMSDDLPDYYPAIQGCRSVDEFERINRIEEGTYGVVYRARDRRTNETVALKRLKMENESEGFPITSLREINTLLKAKHENIVAVREVVVDVNVDNIFIVMEFVEHDLKSLMDAMKQPFLLAEVKCLMRQLLRAMAHLHDNWIIHRDLKPSNVLVTCNGVLKVADFGLAREYGSSLEAYTPVVVTLWYRSPEH</sequence>
<feature type="compositionally biased region" description="Basic and acidic residues" evidence="10">
    <location>
        <begin position="254"/>
        <end position="264"/>
    </location>
</feature>
<feature type="domain" description="Protein kinase" evidence="11">
    <location>
        <begin position="306"/>
        <end position="476"/>
    </location>
</feature>
<dbReference type="InterPro" id="IPR011009">
    <property type="entry name" value="Kinase-like_dom_sf"/>
</dbReference>
<comment type="catalytic activity">
    <reaction evidence="8">
        <text>L-threonyl-[protein] + ATP = O-phospho-L-threonyl-[protein] + ADP + H(+)</text>
        <dbReference type="Rhea" id="RHEA:46608"/>
        <dbReference type="Rhea" id="RHEA-COMP:11060"/>
        <dbReference type="Rhea" id="RHEA-COMP:11605"/>
        <dbReference type="ChEBI" id="CHEBI:15378"/>
        <dbReference type="ChEBI" id="CHEBI:30013"/>
        <dbReference type="ChEBI" id="CHEBI:30616"/>
        <dbReference type="ChEBI" id="CHEBI:61977"/>
        <dbReference type="ChEBI" id="CHEBI:456216"/>
        <dbReference type="EC" id="2.7.11.22"/>
    </reaction>
</comment>
<name>A0A7R9Q5R7_9ACAR</name>
<dbReference type="GO" id="GO:0004693">
    <property type="term" value="F:cyclin-dependent protein serine/threonine kinase activity"/>
    <property type="evidence" value="ECO:0007669"/>
    <property type="project" value="UniProtKB-EC"/>
</dbReference>
<feature type="compositionally biased region" description="Basic and acidic residues" evidence="10">
    <location>
        <begin position="131"/>
        <end position="143"/>
    </location>
</feature>
<dbReference type="EC" id="2.7.11.22" evidence="2"/>
<dbReference type="AlphaFoldDB" id="A0A7R9Q5R7"/>
<evidence type="ECO:0000256" key="1">
    <source>
        <dbReference type="ARBA" id="ARBA00006485"/>
    </source>
</evidence>
<dbReference type="PROSITE" id="PS00108">
    <property type="entry name" value="PROTEIN_KINASE_ST"/>
    <property type="match status" value="1"/>
</dbReference>
<dbReference type="EMBL" id="CAJPIZ010010450">
    <property type="protein sequence ID" value="CAG2112547.1"/>
    <property type="molecule type" value="Genomic_DNA"/>
</dbReference>
<organism evidence="12">
    <name type="scientific">Medioppia subpectinata</name>
    <dbReference type="NCBI Taxonomy" id="1979941"/>
    <lineage>
        <taxon>Eukaryota</taxon>
        <taxon>Metazoa</taxon>
        <taxon>Ecdysozoa</taxon>
        <taxon>Arthropoda</taxon>
        <taxon>Chelicerata</taxon>
        <taxon>Arachnida</taxon>
        <taxon>Acari</taxon>
        <taxon>Acariformes</taxon>
        <taxon>Sarcoptiformes</taxon>
        <taxon>Oribatida</taxon>
        <taxon>Brachypylina</taxon>
        <taxon>Oppioidea</taxon>
        <taxon>Oppiidae</taxon>
        <taxon>Medioppia</taxon>
    </lineage>
</organism>
<dbReference type="FunFam" id="3.30.200.20:FF:000054">
    <property type="entry name" value="Cyclin-dependent kinase 11B"/>
    <property type="match status" value="1"/>
</dbReference>
<comment type="catalytic activity">
    <reaction evidence="9">
        <text>L-seryl-[protein] + ATP = O-phospho-L-seryl-[protein] + ADP + H(+)</text>
        <dbReference type="Rhea" id="RHEA:17989"/>
        <dbReference type="Rhea" id="RHEA-COMP:9863"/>
        <dbReference type="Rhea" id="RHEA-COMP:11604"/>
        <dbReference type="ChEBI" id="CHEBI:15378"/>
        <dbReference type="ChEBI" id="CHEBI:29999"/>
        <dbReference type="ChEBI" id="CHEBI:30616"/>
        <dbReference type="ChEBI" id="CHEBI:83421"/>
        <dbReference type="ChEBI" id="CHEBI:456216"/>
        <dbReference type="EC" id="2.7.11.22"/>
    </reaction>
</comment>
<dbReference type="SMART" id="SM00220">
    <property type="entry name" value="S_TKc"/>
    <property type="match status" value="1"/>
</dbReference>
<dbReference type="InterPro" id="IPR000719">
    <property type="entry name" value="Prot_kinase_dom"/>
</dbReference>
<accession>A0A7R9Q5R7</accession>
<evidence type="ECO:0000256" key="4">
    <source>
        <dbReference type="ARBA" id="ARBA00022679"/>
    </source>
</evidence>
<keyword evidence="3" id="KW-0723">Serine/threonine-protein kinase</keyword>
<feature type="compositionally biased region" description="Basic and acidic residues" evidence="10">
    <location>
        <begin position="94"/>
        <end position="116"/>
    </location>
</feature>
<keyword evidence="5" id="KW-0547">Nucleotide-binding</keyword>
<keyword evidence="13" id="KW-1185">Reference proteome</keyword>
<dbReference type="Pfam" id="PF00069">
    <property type="entry name" value="Pkinase"/>
    <property type="match status" value="1"/>
</dbReference>
<gene>
    <name evidence="12" type="ORF">OSB1V03_LOCUS12522</name>
</gene>
<evidence type="ECO:0000313" key="13">
    <source>
        <dbReference type="Proteomes" id="UP000759131"/>
    </source>
</evidence>
<dbReference type="Gene3D" id="3.30.200.20">
    <property type="entry name" value="Phosphorylase Kinase, domain 1"/>
    <property type="match status" value="1"/>
</dbReference>
<dbReference type="InterPro" id="IPR050108">
    <property type="entry name" value="CDK"/>
</dbReference>
<dbReference type="GO" id="GO:0005634">
    <property type="term" value="C:nucleus"/>
    <property type="evidence" value="ECO:0007669"/>
    <property type="project" value="TreeGrafter"/>
</dbReference>
<dbReference type="InterPro" id="IPR008271">
    <property type="entry name" value="Ser/Thr_kinase_AS"/>
</dbReference>
<evidence type="ECO:0000256" key="9">
    <source>
        <dbReference type="ARBA" id="ARBA00048367"/>
    </source>
</evidence>
<dbReference type="GO" id="GO:0007346">
    <property type="term" value="P:regulation of mitotic cell cycle"/>
    <property type="evidence" value="ECO:0007669"/>
    <property type="project" value="TreeGrafter"/>
</dbReference>
<dbReference type="Proteomes" id="UP000759131">
    <property type="component" value="Unassembled WGS sequence"/>
</dbReference>
<proteinExistence type="inferred from homology"/>
<feature type="compositionally biased region" description="Acidic residues" evidence="10">
    <location>
        <begin position="271"/>
        <end position="289"/>
    </location>
</feature>
<dbReference type="PANTHER" id="PTHR24056:SF107">
    <property type="entry name" value="CYCLIN-DEPENDENT KINASE 11A-RELATED"/>
    <property type="match status" value="1"/>
</dbReference>
<feature type="compositionally biased region" description="Polar residues" evidence="10">
    <location>
        <begin position="184"/>
        <end position="193"/>
    </location>
</feature>
<feature type="compositionally biased region" description="Acidic residues" evidence="10">
    <location>
        <begin position="48"/>
        <end position="66"/>
    </location>
</feature>
<keyword evidence="7" id="KW-0067">ATP-binding</keyword>
<keyword evidence="6" id="KW-0418">Kinase</keyword>
<evidence type="ECO:0000256" key="6">
    <source>
        <dbReference type="ARBA" id="ARBA00022777"/>
    </source>
</evidence>
<feature type="compositionally biased region" description="Polar residues" evidence="10">
    <location>
        <begin position="30"/>
        <end position="39"/>
    </location>
</feature>
<evidence type="ECO:0000256" key="8">
    <source>
        <dbReference type="ARBA" id="ARBA00047811"/>
    </source>
</evidence>
<keyword evidence="4" id="KW-0808">Transferase</keyword>
<feature type="region of interest" description="Disordered" evidence="10">
    <location>
        <begin position="1"/>
        <end position="208"/>
    </location>
</feature>
<dbReference type="PROSITE" id="PS50011">
    <property type="entry name" value="PROTEIN_KINASE_DOM"/>
    <property type="match status" value="1"/>
</dbReference>
<dbReference type="OrthoDB" id="647at2759"/>